<evidence type="ECO:0000256" key="2">
    <source>
        <dbReference type="SAM" id="SignalP"/>
    </source>
</evidence>
<dbReference type="RefSeq" id="WP_218474734.1">
    <property type="nucleotide sequence ID" value="NZ_BAABJN010000001.1"/>
</dbReference>
<dbReference type="EMBL" id="CP078145">
    <property type="protein sequence ID" value="QXN93028.1"/>
    <property type="molecule type" value="Genomic_DNA"/>
</dbReference>
<feature type="region of interest" description="Disordered" evidence="1">
    <location>
        <begin position="129"/>
        <end position="150"/>
    </location>
</feature>
<name>A0ABX8RTW5_NOCIO</name>
<protein>
    <submittedName>
        <fullName evidence="3">Uncharacterized protein</fullName>
    </submittedName>
</protein>
<dbReference type="Proteomes" id="UP000694257">
    <property type="component" value="Chromosome"/>
</dbReference>
<evidence type="ECO:0000256" key="1">
    <source>
        <dbReference type="SAM" id="MobiDB-lite"/>
    </source>
</evidence>
<reference evidence="3 4" key="1">
    <citation type="submission" date="2021-07" db="EMBL/GenBank/DDBJ databases">
        <title>Whole Genome Sequence of Nocardia Iowensis.</title>
        <authorList>
            <person name="Lamm A."/>
            <person name="Collins-Fairclough A.M."/>
            <person name="Bunk B."/>
            <person name="Sproer C."/>
        </authorList>
    </citation>
    <scope>NUCLEOTIDE SEQUENCE [LARGE SCALE GENOMIC DNA]</scope>
    <source>
        <strain evidence="3 4">NRRL 5646</strain>
    </source>
</reference>
<evidence type="ECO:0000313" key="3">
    <source>
        <dbReference type="EMBL" id="QXN93028.1"/>
    </source>
</evidence>
<keyword evidence="4" id="KW-1185">Reference proteome</keyword>
<feature type="compositionally biased region" description="Basic and acidic residues" evidence="1">
    <location>
        <begin position="82"/>
        <end position="91"/>
    </location>
</feature>
<organism evidence="3 4">
    <name type="scientific">Nocardia iowensis</name>
    <dbReference type="NCBI Taxonomy" id="204891"/>
    <lineage>
        <taxon>Bacteria</taxon>
        <taxon>Bacillati</taxon>
        <taxon>Actinomycetota</taxon>
        <taxon>Actinomycetes</taxon>
        <taxon>Mycobacteriales</taxon>
        <taxon>Nocardiaceae</taxon>
        <taxon>Nocardia</taxon>
    </lineage>
</organism>
<evidence type="ECO:0000313" key="4">
    <source>
        <dbReference type="Proteomes" id="UP000694257"/>
    </source>
</evidence>
<gene>
    <name evidence="3" type="ORF">KV110_07945</name>
</gene>
<sequence>MFHKTAIAAVTGLFAVATTLAVAAGTANATPQQGPAGGTELVQQFVPVAGPSATDSDGGEGGNGGKGKDDKGKGKGKGRGGKGKDKQSVEEKVAAALSSALRDLIMPPNGGADKGPLDIPISTWLDMFLGPEPGKDDSEPDSEAEFIRPN</sequence>
<feature type="region of interest" description="Disordered" evidence="1">
    <location>
        <begin position="28"/>
        <end position="91"/>
    </location>
</feature>
<feature type="signal peptide" evidence="2">
    <location>
        <begin position="1"/>
        <end position="23"/>
    </location>
</feature>
<proteinExistence type="predicted"/>
<feature type="chain" id="PRO_5045108914" evidence="2">
    <location>
        <begin position="24"/>
        <end position="150"/>
    </location>
</feature>
<keyword evidence="2" id="KW-0732">Signal</keyword>
<accession>A0ABX8RTW5</accession>